<keyword evidence="2" id="KW-1185">Reference proteome</keyword>
<reference evidence="1 2" key="1">
    <citation type="submission" date="2021-06" db="EMBL/GenBank/DDBJ databases">
        <title>Caerostris extrusa draft genome.</title>
        <authorList>
            <person name="Kono N."/>
            <person name="Arakawa K."/>
        </authorList>
    </citation>
    <scope>NUCLEOTIDE SEQUENCE [LARGE SCALE GENOMIC DNA]</scope>
</reference>
<proteinExistence type="predicted"/>
<gene>
    <name evidence="1" type="ORF">CEXT_507151</name>
</gene>
<organism evidence="1 2">
    <name type="scientific">Caerostris extrusa</name>
    <name type="common">Bark spider</name>
    <name type="synonym">Caerostris bankana</name>
    <dbReference type="NCBI Taxonomy" id="172846"/>
    <lineage>
        <taxon>Eukaryota</taxon>
        <taxon>Metazoa</taxon>
        <taxon>Ecdysozoa</taxon>
        <taxon>Arthropoda</taxon>
        <taxon>Chelicerata</taxon>
        <taxon>Arachnida</taxon>
        <taxon>Araneae</taxon>
        <taxon>Araneomorphae</taxon>
        <taxon>Entelegynae</taxon>
        <taxon>Araneoidea</taxon>
        <taxon>Araneidae</taxon>
        <taxon>Caerostris</taxon>
    </lineage>
</organism>
<accession>A0AAV4URY7</accession>
<protein>
    <submittedName>
        <fullName evidence="1">Uncharacterized protein</fullName>
    </submittedName>
</protein>
<sequence>MVFAFGISNVLLGKISFSLRTPETNSWLDLPFELEIQQLQNNFFSQCQDLLSPQSLRNSYIPSYEWKLREKILGNTPMAKLSCLL</sequence>
<evidence type="ECO:0000313" key="2">
    <source>
        <dbReference type="Proteomes" id="UP001054945"/>
    </source>
</evidence>
<evidence type="ECO:0000313" key="1">
    <source>
        <dbReference type="EMBL" id="GIY60651.1"/>
    </source>
</evidence>
<comment type="caution">
    <text evidence="1">The sequence shown here is derived from an EMBL/GenBank/DDBJ whole genome shotgun (WGS) entry which is preliminary data.</text>
</comment>
<name>A0AAV4URY7_CAEEX</name>
<dbReference type="AlphaFoldDB" id="A0AAV4URY7"/>
<dbReference type="Proteomes" id="UP001054945">
    <property type="component" value="Unassembled WGS sequence"/>
</dbReference>
<dbReference type="EMBL" id="BPLR01013353">
    <property type="protein sequence ID" value="GIY60651.1"/>
    <property type="molecule type" value="Genomic_DNA"/>
</dbReference>